<proteinExistence type="predicted"/>
<organism evidence="3 4">
    <name type="scientific">Pseudomonas costantinii</name>
    <dbReference type="NCBI Taxonomy" id="168469"/>
    <lineage>
        <taxon>Bacteria</taxon>
        <taxon>Pseudomonadati</taxon>
        <taxon>Pseudomonadota</taxon>
        <taxon>Gammaproteobacteria</taxon>
        <taxon>Pseudomonadales</taxon>
        <taxon>Pseudomonadaceae</taxon>
        <taxon>Pseudomonas</taxon>
    </lineage>
</organism>
<evidence type="ECO:0000259" key="2">
    <source>
        <dbReference type="Pfam" id="PF20178"/>
    </source>
</evidence>
<feature type="compositionally biased region" description="Polar residues" evidence="1">
    <location>
        <begin position="8"/>
        <end position="18"/>
    </location>
</feature>
<name>A0A1H4Z1D4_9PSED</name>
<keyword evidence="4" id="KW-1185">Reference proteome</keyword>
<dbReference type="Proteomes" id="UP000182179">
    <property type="component" value="Unassembled WGS sequence"/>
</dbReference>
<feature type="region of interest" description="Disordered" evidence="1">
    <location>
        <begin position="1"/>
        <end position="21"/>
    </location>
</feature>
<evidence type="ECO:0000256" key="1">
    <source>
        <dbReference type="SAM" id="MobiDB-lite"/>
    </source>
</evidence>
<sequence>MPSFLSLKESSMTITSPTPQLPIPLPTAQATQNEPAIPISSTYSMSPIDRACQMFLDATQSEFRDGLLSKKGQMLAYAAVEPNWKGAPSVQVSTFAVDGAQSSNIMVVKRVPAIAEGPNFLLYVPEENGASFHEFNTSQAMTAWVKAVANDPDKLQKFAAHFSSDAAPGQIERVKNTMTQFAAGDGNAVIGSFGHEEGDIFERLHKDATVPPVLVNGLTRTQLHRIDSDGNVSYRGTRSDGEQVIYKYDAHGNLHGGSKDGFYFVKDGLNNNDPLVLMTKQEYGGKVVSAALDNVGANDPQSLLSEFIKQLRNPGHGLGTALIELGVPEDVAHSLETILTNPIIGTLTELNRNNRIGCVFGIDEKTMNNHLEKIGNEVQSNLLQYGMVRGLIDYAADVLEPLNAPQVMPQVNTR</sequence>
<protein>
    <recommendedName>
        <fullName evidence="2">Dermonecrotic toxin N-terminal domain-containing protein</fullName>
    </recommendedName>
</protein>
<gene>
    <name evidence="3" type="ORF">SAMN04515675_0358</name>
</gene>
<reference evidence="3 4" key="1">
    <citation type="submission" date="2016-10" db="EMBL/GenBank/DDBJ databases">
        <authorList>
            <person name="Varghese N."/>
            <person name="Submissions S."/>
        </authorList>
    </citation>
    <scope>NUCLEOTIDE SEQUENCE [LARGE SCALE GENOMIC DNA]</scope>
    <source>
        <strain evidence="3 4">BS2773</strain>
    </source>
</reference>
<evidence type="ECO:0000313" key="3">
    <source>
        <dbReference type="EMBL" id="SED23438.1"/>
    </source>
</evidence>
<dbReference type="Pfam" id="PF20178">
    <property type="entry name" value="ToxA_N"/>
    <property type="match status" value="1"/>
</dbReference>
<dbReference type="EMBL" id="FNTS01000002">
    <property type="protein sequence ID" value="SED23438.1"/>
    <property type="molecule type" value="Genomic_DNA"/>
</dbReference>
<evidence type="ECO:0000313" key="4">
    <source>
        <dbReference type="Proteomes" id="UP000182179"/>
    </source>
</evidence>
<dbReference type="InterPro" id="IPR046673">
    <property type="entry name" value="ToxA_N"/>
</dbReference>
<feature type="domain" description="Dermonecrotic toxin N-terminal" evidence="2">
    <location>
        <begin position="53"/>
        <end position="163"/>
    </location>
</feature>
<accession>A0A1H4Z1D4</accession>
<comment type="caution">
    <text evidence="3">The sequence shown here is derived from an EMBL/GenBank/DDBJ whole genome shotgun (WGS) entry which is preliminary data.</text>
</comment>